<evidence type="ECO:0000256" key="6">
    <source>
        <dbReference type="PIRSR" id="PIRSR602678-1"/>
    </source>
</evidence>
<dbReference type="GO" id="GO:0005737">
    <property type="term" value="C:cytoplasm"/>
    <property type="evidence" value="ECO:0007669"/>
    <property type="project" value="TreeGrafter"/>
</dbReference>
<protein>
    <recommendedName>
        <fullName evidence="3 5">GTP cyclohydrolase 1 type 2 homolog</fullName>
    </recommendedName>
</protein>
<keyword evidence="4 5" id="KW-0479">Metal-binding</keyword>
<gene>
    <name evidence="7" type="ORF">C6V83_13240</name>
</gene>
<dbReference type="FunFam" id="3.40.1390.30:FF:000001">
    <property type="entry name" value="GTP cyclohydrolase 1 type 2"/>
    <property type="match status" value="1"/>
</dbReference>
<feature type="binding site" evidence="6">
    <location>
        <position position="67"/>
    </location>
    <ligand>
        <name>a divalent metal cation</name>
        <dbReference type="ChEBI" id="CHEBI:60240"/>
        <label>1</label>
    </ligand>
</feature>
<dbReference type="PANTHER" id="PTHR13799:SF14">
    <property type="entry name" value="GTP CYCLOHYDROLASE 1 TYPE 2 HOMOLOG"/>
    <property type="match status" value="1"/>
</dbReference>
<dbReference type="EMBL" id="CP027433">
    <property type="protein sequence ID" value="AVM01076.1"/>
    <property type="molecule type" value="Genomic_DNA"/>
</dbReference>
<dbReference type="KEGG" id="git:C6V83_13240"/>
<feature type="binding site" evidence="6">
    <location>
        <position position="105"/>
    </location>
    <ligand>
        <name>a divalent metal cation</name>
        <dbReference type="ChEBI" id="CHEBI:60240"/>
        <label>1</label>
    </ligand>
</feature>
<evidence type="ECO:0000313" key="7">
    <source>
        <dbReference type="EMBL" id="AVM01076.1"/>
    </source>
</evidence>
<evidence type="ECO:0000313" key="8">
    <source>
        <dbReference type="Proteomes" id="UP000239814"/>
    </source>
</evidence>
<dbReference type="Gene3D" id="3.30.70.120">
    <property type="match status" value="1"/>
</dbReference>
<proteinExistence type="inferred from homology"/>
<dbReference type="InterPro" id="IPR017221">
    <property type="entry name" value="DUF34/NIF3_bac"/>
</dbReference>
<name>A0A2S0KHF4_9ACTN</name>
<dbReference type="PANTHER" id="PTHR13799">
    <property type="entry name" value="NGG1 INTERACTING FACTOR 3"/>
    <property type="match status" value="1"/>
</dbReference>
<accession>A0A2S0KHF4</accession>
<dbReference type="InterPro" id="IPR002678">
    <property type="entry name" value="DUF34/NIF3"/>
</dbReference>
<dbReference type="InterPro" id="IPR015867">
    <property type="entry name" value="N-reg_PII/ATP_PRibTrfase_C"/>
</dbReference>
<dbReference type="AlphaFoldDB" id="A0A2S0KHF4"/>
<dbReference type="NCBIfam" id="TIGR00486">
    <property type="entry name" value="YbgI_SA1388"/>
    <property type="match status" value="1"/>
</dbReference>
<dbReference type="Gene3D" id="3.40.1390.30">
    <property type="entry name" value="NIF3 (NGG1p interacting factor 3)-like"/>
    <property type="match status" value="1"/>
</dbReference>
<dbReference type="OrthoDB" id="9795763at2"/>
<evidence type="ECO:0000256" key="5">
    <source>
        <dbReference type="PIRNR" id="PIRNR037489"/>
    </source>
</evidence>
<dbReference type="InterPro" id="IPR036069">
    <property type="entry name" value="DUF34/NIF3_sf"/>
</dbReference>
<dbReference type="Proteomes" id="UP000239814">
    <property type="component" value="Chromosome"/>
</dbReference>
<reference evidence="7 8" key="1">
    <citation type="submission" date="2018-03" db="EMBL/GenBank/DDBJ databases">
        <title>Characteristics and genome of n-alkane degrading marine bacteria Gordonia iterans isolated from crude oil contaminated in Tae-an, South Korea.</title>
        <authorList>
            <person name="Lee S.-S."/>
            <person name="Kim H."/>
        </authorList>
    </citation>
    <scope>NUCLEOTIDE SEQUENCE [LARGE SCALE GENOMIC DNA]</scope>
    <source>
        <strain evidence="7 8">Co17</strain>
    </source>
</reference>
<evidence type="ECO:0000256" key="3">
    <source>
        <dbReference type="ARBA" id="ARBA00022112"/>
    </source>
</evidence>
<dbReference type="SUPFAM" id="SSF102705">
    <property type="entry name" value="NIF3 (NGG1p interacting factor 3)-like"/>
    <property type="match status" value="1"/>
</dbReference>
<comment type="subunit">
    <text evidence="2">Homohexamer.</text>
</comment>
<feature type="binding site" evidence="6">
    <location>
        <position position="334"/>
    </location>
    <ligand>
        <name>a divalent metal cation</name>
        <dbReference type="ChEBI" id="CHEBI:60240"/>
        <label>1</label>
    </ligand>
</feature>
<organism evidence="7 8">
    <name type="scientific">Gordonia iterans</name>
    <dbReference type="NCBI Taxonomy" id="1004901"/>
    <lineage>
        <taxon>Bacteria</taxon>
        <taxon>Bacillati</taxon>
        <taxon>Actinomycetota</taxon>
        <taxon>Actinomycetes</taxon>
        <taxon>Mycobacteriales</taxon>
        <taxon>Gordoniaceae</taxon>
        <taxon>Gordonia</taxon>
    </lineage>
</organism>
<dbReference type="Pfam" id="PF01784">
    <property type="entry name" value="DUF34_NIF3"/>
    <property type="match status" value="1"/>
</dbReference>
<evidence type="ECO:0000256" key="1">
    <source>
        <dbReference type="ARBA" id="ARBA00006964"/>
    </source>
</evidence>
<dbReference type="RefSeq" id="WP_105942787.1">
    <property type="nucleotide sequence ID" value="NZ_CP027433.1"/>
</dbReference>
<evidence type="ECO:0000256" key="2">
    <source>
        <dbReference type="ARBA" id="ARBA00011643"/>
    </source>
</evidence>
<feature type="binding site" evidence="6">
    <location>
        <position position="338"/>
    </location>
    <ligand>
        <name>a divalent metal cation</name>
        <dbReference type="ChEBI" id="CHEBI:60240"/>
        <label>1</label>
    </ligand>
</feature>
<sequence>MTVTLGEVVARLDDAYPPRLAESWDAVGLVCGDPADEVSAALVCVDVTEAVVDEALASGAQLILAHHPLLLRGVESVAADTPKGRLIHRLIRGGCALFAAHTNADKVRGGVSDALADVLGLQATTPLQPEPAQPLDKWVVMVPEGNTEQVSEAMFDAGCGAIGDYRDCMWSVVGTGQFLPLDAANPAVGAIGDLTRVDEARVEVVAPRGRRTAVLEALRAAHPYEEPAFDVFAQVALDSDVGLGRIGRLAEPMSLREFVSDVGRVLPTAPWGVRAAGDPDAAVSTVAVCGGAGDSLIGAATAAGADVYLTADLRHHVVDEALRSGSPALIDAGHWATEFPWCVGAAELLADIGCAATVHQPPTDPFNLHCPTRTRDEETR</sequence>
<comment type="similarity">
    <text evidence="1 5">Belongs to the GTP cyclohydrolase I type 2/NIF3 family.</text>
</comment>
<dbReference type="GO" id="GO:0046872">
    <property type="term" value="F:metal ion binding"/>
    <property type="evidence" value="ECO:0007669"/>
    <property type="project" value="UniProtKB-UniRule"/>
</dbReference>
<feature type="binding site" evidence="6">
    <location>
        <position position="66"/>
    </location>
    <ligand>
        <name>a divalent metal cation</name>
        <dbReference type="ChEBI" id="CHEBI:60240"/>
        <label>1</label>
    </ligand>
</feature>
<evidence type="ECO:0000256" key="4">
    <source>
        <dbReference type="ARBA" id="ARBA00022723"/>
    </source>
</evidence>
<keyword evidence="8" id="KW-1185">Reference proteome</keyword>
<dbReference type="PIRSF" id="PIRSF037489">
    <property type="entry name" value="UCP037489_NIF3_YqfO"/>
    <property type="match status" value="1"/>
</dbReference>